<dbReference type="OrthoDB" id="424834at2759"/>
<evidence type="ECO:0000256" key="9">
    <source>
        <dbReference type="ARBA" id="ARBA00044899"/>
    </source>
</evidence>
<name>W4JTU2_HETIT</name>
<comment type="catalytic activity">
    <reaction evidence="13">
        <text>L-alanyl-L-lysine(out) = L-alanyl-L-lysine(in)</text>
        <dbReference type="Rhea" id="RHEA:79415"/>
        <dbReference type="ChEBI" id="CHEBI:192470"/>
    </reaction>
</comment>
<evidence type="ECO:0000256" key="13">
    <source>
        <dbReference type="ARBA" id="ARBA00044919"/>
    </source>
</evidence>
<feature type="transmembrane region" description="Helical" evidence="20">
    <location>
        <begin position="112"/>
        <end position="132"/>
    </location>
</feature>
<feature type="region of interest" description="Disordered" evidence="19">
    <location>
        <begin position="1"/>
        <end position="35"/>
    </location>
</feature>
<feature type="transmembrane region" description="Helical" evidence="20">
    <location>
        <begin position="439"/>
        <end position="459"/>
    </location>
</feature>
<comment type="catalytic activity">
    <reaction evidence="7">
        <text>L-alpha-aminoacyl-L-lysine(out) = L-alpha-aminoacyl-L-lysine(in)</text>
        <dbReference type="Rhea" id="RHEA:79383"/>
        <dbReference type="ChEBI" id="CHEBI:229966"/>
    </reaction>
</comment>
<evidence type="ECO:0000256" key="5">
    <source>
        <dbReference type="ARBA" id="ARBA00044884"/>
    </source>
</evidence>
<dbReference type="Gene3D" id="1.20.1250.20">
    <property type="entry name" value="MFS general substrate transporter like domains"/>
    <property type="match status" value="2"/>
</dbReference>
<keyword evidence="22" id="KW-1185">Reference proteome</keyword>
<proteinExistence type="predicted"/>
<comment type="catalytic activity">
    <reaction evidence="8">
        <text>L-aspartyl-L-lysine(out) = L-aspartyl-L-lysine(in)</text>
        <dbReference type="Rhea" id="RHEA:79411"/>
        <dbReference type="ChEBI" id="CHEBI:229953"/>
    </reaction>
</comment>
<comment type="subcellular location">
    <subcellularLocation>
        <location evidence="1">Membrane</location>
        <topology evidence="1">Multi-pass membrane protein</topology>
    </subcellularLocation>
</comment>
<dbReference type="InParanoid" id="W4JTU2"/>
<reference evidence="21 22" key="1">
    <citation type="journal article" date="2012" name="New Phytol.">
        <title>Insight into trade-off between wood decay and parasitism from the genome of a fungal forest pathogen.</title>
        <authorList>
            <person name="Olson A."/>
            <person name="Aerts A."/>
            <person name="Asiegbu F."/>
            <person name="Belbahri L."/>
            <person name="Bouzid O."/>
            <person name="Broberg A."/>
            <person name="Canback B."/>
            <person name="Coutinho P.M."/>
            <person name="Cullen D."/>
            <person name="Dalman K."/>
            <person name="Deflorio G."/>
            <person name="van Diepen L.T."/>
            <person name="Dunand C."/>
            <person name="Duplessis S."/>
            <person name="Durling M."/>
            <person name="Gonthier P."/>
            <person name="Grimwood J."/>
            <person name="Fossdal C.G."/>
            <person name="Hansson D."/>
            <person name="Henrissat B."/>
            <person name="Hietala A."/>
            <person name="Himmelstrand K."/>
            <person name="Hoffmeister D."/>
            <person name="Hogberg N."/>
            <person name="James T.Y."/>
            <person name="Karlsson M."/>
            <person name="Kohler A."/>
            <person name="Kues U."/>
            <person name="Lee Y.H."/>
            <person name="Lin Y.C."/>
            <person name="Lind M."/>
            <person name="Lindquist E."/>
            <person name="Lombard V."/>
            <person name="Lucas S."/>
            <person name="Lunden K."/>
            <person name="Morin E."/>
            <person name="Murat C."/>
            <person name="Park J."/>
            <person name="Raffaello T."/>
            <person name="Rouze P."/>
            <person name="Salamov A."/>
            <person name="Schmutz J."/>
            <person name="Solheim H."/>
            <person name="Stahlberg J."/>
            <person name="Velez H."/>
            <person name="de Vries R.P."/>
            <person name="Wiebenga A."/>
            <person name="Woodward S."/>
            <person name="Yakovlev I."/>
            <person name="Garbelotto M."/>
            <person name="Martin F."/>
            <person name="Grigoriev I.V."/>
            <person name="Stenlid J."/>
        </authorList>
    </citation>
    <scope>NUCLEOTIDE SEQUENCE [LARGE SCALE GENOMIC DNA]</scope>
    <source>
        <strain evidence="21 22">TC 32-1</strain>
    </source>
</reference>
<dbReference type="InterPro" id="IPR036259">
    <property type="entry name" value="MFS_trans_sf"/>
</dbReference>
<keyword evidence="21" id="KW-0762">Sugar transport</keyword>
<evidence type="ECO:0000256" key="11">
    <source>
        <dbReference type="ARBA" id="ARBA00044903"/>
    </source>
</evidence>
<feature type="transmembrane region" description="Helical" evidence="20">
    <location>
        <begin position="325"/>
        <end position="345"/>
    </location>
</feature>
<dbReference type="InterPro" id="IPR052187">
    <property type="entry name" value="MFSD1"/>
</dbReference>
<evidence type="ECO:0000313" key="22">
    <source>
        <dbReference type="Proteomes" id="UP000030671"/>
    </source>
</evidence>
<evidence type="ECO:0000256" key="7">
    <source>
        <dbReference type="ARBA" id="ARBA00044893"/>
    </source>
</evidence>
<feature type="transmembrane region" description="Helical" evidence="20">
    <location>
        <begin position="168"/>
        <end position="188"/>
    </location>
</feature>
<keyword evidence="20" id="KW-1133">Transmembrane helix</keyword>
<dbReference type="GO" id="GO:0016020">
    <property type="term" value="C:membrane"/>
    <property type="evidence" value="ECO:0007669"/>
    <property type="project" value="UniProtKB-SubCell"/>
</dbReference>
<comment type="catalytic activity">
    <reaction evidence="10">
        <text>L-lysyl-L-lysine(out) = L-lysyl-L-lysine(in)</text>
        <dbReference type="Rhea" id="RHEA:79403"/>
        <dbReference type="ChEBI" id="CHEBI:229956"/>
    </reaction>
</comment>
<keyword evidence="20" id="KW-0812">Transmembrane</keyword>
<keyword evidence="21" id="KW-0813">Transport</keyword>
<sequence length="555" mass="60439">MDSPIPKPSISVDEKQSLDRHSSNADDHSNHGPAGKRKLPLGWKILMIVLTCLCTFGNHWSNALIVALKTTIIKNLHINNSQFATLVAVTNLVNTFLCIGIGFCIDRWGGAPLSVVLAFFHLCGSVVMSGSATNHLNSYPLLIFGKVLAAIGDGSLDNAQHRIFSTYFAPGKGFAFSIGAIWYVGFAIRLQPSYIVEKRSVANLAQFTGQSTANIISTNTHTFAWTLWISSIIALFSLLCAIALVFLDRYLRVKYDVTDQTSGERHVGRIKTGTFNLSAIRHLPITFWLIVLFAVFENAGVQSFVSISTQFAQQRLQKDAVIGGWVSSFYLLLPAGLTPFLGIFIDVFGHRVSFLFVSGLTFLISMLLLKFSHTVPSFVTPAPQVEIVRSIIPDPSYFATGFAIKKSVVQASIVIITTAAGRLQDLSPTDSLDPAVSLWLSYAFVSVAVSGLLLVLSFGKTTLPAARLSQVRPTDKKGELEAIWRAQVRGISGEEELSWQEKEKILKSPSERSTLLVSFVYPLIALVIIILGWVMFGLGAGWGVHGSVIAGTTGE</sequence>
<dbReference type="HOGENOM" id="CLU_024516_1_1_1"/>
<evidence type="ECO:0000256" key="4">
    <source>
        <dbReference type="ARBA" id="ARBA00044881"/>
    </source>
</evidence>
<evidence type="ECO:0000256" key="12">
    <source>
        <dbReference type="ARBA" id="ARBA00044912"/>
    </source>
</evidence>
<dbReference type="SUPFAM" id="SSF103473">
    <property type="entry name" value="MFS general substrate transporter"/>
    <property type="match status" value="1"/>
</dbReference>
<comment type="function">
    <text evidence="17">Lysosomal dipeptide uniporter that selectively exports lysine, arginine or histidine-containing dipeptides with a net positive charge from the lysosome lumen into the cytosol. Could play a role in a specific type of protein O-glycosylation indirectly regulating macrophages migration and tissue invasion. Also essential for liver homeostasis.</text>
</comment>
<evidence type="ECO:0000256" key="6">
    <source>
        <dbReference type="ARBA" id="ARBA00044891"/>
    </source>
</evidence>
<evidence type="ECO:0000256" key="18">
    <source>
        <dbReference type="ARBA" id="ARBA00046376"/>
    </source>
</evidence>
<dbReference type="PANTHER" id="PTHR23512:SF12">
    <property type="entry name" value="TRANSPORTER, PUTATIVE (AFU_ORTHOLOGUE AFUA_4G00260)-RELATED"/>
    <property type="match status" value="1"/>
</dbReference>
<dbReference type="AlphaFoldDB" id="W4JTU2"/>
<evidence type="ECO:0000256" key="2">
    <source>
        <dbReference type="ARBA" id="ARBA00044876"/>
    </source>
</evidence>
<evidence type="ECO:0000256" key="10">
    <source>
        <dbReference type="ARBA" id="ARBA00044900"/>
    </source>
</evidence>
<dbReference type="Proteomes" id="UP000030671">
    <property type="component" value="Unassembled WGS sequence"/>
</dbReference>
<comment type="catalytic activity">
    <reaction evidence="5">
        <text>L-alpha-aminoacyl-L-histidine(out) = L-alpha-aminoacyl-L-histidine(in)</text>
        <dbReference type="Rhea" id="RHEA:79375"/>
        <dbReference type="ChEBI" id="CHEBI:229967"/>
    </reaction>
</comment>
<feature type="transmembrane region" description="Helical" evidence="20">
    <location>
        <begin position="514"/>
        <end position="536"/>
    </location>
</feature>
<dbReference type="InterPro" id="IPR011701">
    <property type="entry name" value="MFS"/>
</dbReference>
<dbReference type="RefSeq" id="XP_009551734.1">
    <property type="nucleotide sequence ID" value="XM_009553439.1"/>
</dbReference>
<keyword evidence="20" id="KW-0472">Membrane</keyword>
<evidence type="ECO:0000256" key="15">
    <source>
        <dbReference type="ARBA" id="ARBA00044985"/>
    </source>
</evidence>
<evidence type="ECO:0000256" key="16">
    <source>
        <dbReference type="ARBA" id="ARBA00045018"/>
    </source>
</evidence>
<feature type="transmembrane region" description="Helical" evidence="20">
    <location>
        <begin position="285"/>
        <end position="305"/>
    </location>
</feature>
<dbReference type="EMBL" id="KI925464">
    <property type="protein sequence ID" value="ETW76869.1"/>
    <property type="molecule type" value="Genomic_DNA"/>
</dbReference>
<dbReference type="Pfam" id="PF07690">
    <property type="entry name" value="MFS_1"/>
    <property type="match status" value="1"/>
</dbReference>
<comment type="catalytic activity">
    <reaction evidence="9">
        <text>L-arginyl-L-alpha-amino acid(out) = L-arginyl-L-alpha-amino acid(in)</text>
        <dbReference type="Rhea" id="RHEA:79371"/>
        <dbReference type="ChEBI" id="CHEBI:84315"/>
    </reaction>
</comment>
<feature type="transmembrane region" description="Helical" evidence="20">
    <location>
        <begin position="81"/>
        <end position="105"/>
    </location>
</feature>
<evidence type="ECO:0000256" key="20">
    <source>
        <dbReference type="SAM" id="Phobius"/>
    </source>
</evidence>
<gene>
    <name evidence="21" type="ORF">HETIRDRAFT_106254</name>
</gene>
<feature type="compositionally biased region" description="Basic and acidic residues" evidence="19">
    <location>
        <begin position="12"/>
        <end position="30"/>
    </location>
</feature>
<comment type="catalytic activity">
    <reaction evidence="11">
        <text>L-arginyl-glycine(out) = L-arginyl-glycine(in)</text>
        <dbReference type="Rhea" id="RHEA:79391"/>
        <dbReference type="ChEBI" id="CHEBI:229955"/>
    </reaction>
</comment>
<evidence type="ECO:0000256" key="3">
    <source>
        <dbReference type="ARBA" id="ARBA00044878"/>
    </source>
</evidence>
<comment type="catalytic activity">
    <reaction evidence="3">
        <text>L-histidyl-glycine(out) = L-histidyl-glycine(in)</text>
        <dbReference type="Rhea" id="RHEA:79395"/>
        <dbReference type="ChEBI" id="CHEBI:229957"/>
    </reaction>
</comment>
<evidence type="ECO:0000256" key="14">
    <source>
        <dbReference type="ARBA" id="ARBA00044924"/>
    </source>
</evidence>
<feature type="transmembrane region" description="Helical" evidence="20">
    <location>
        <begin position="41"/>
        <end position="61"/>
    </location>
</feature>
<comment type="catalytic activity">
    <reaction evidence="6">
        <text>L-lysyl-L-alpha-amino acid(out) = L-lysyl-L-alpha-amino acid(in)</text>
        <dbReference type="Rhea" id="RHEA:79387"/>
        <dbReference type="ChEBI" id="CHEBI:229965"/>
    </reaction>
</comment>
<comment type="catalytic activity">
    <reaction evidence="4">
        <text>L-alpha-aminoacyl-L-arginine(out) = L-alpha-aminoacyl-L-arginine(in)</text>
        <dbReference type="Rhea" id="RHEA:79367"/>
        <dbReference type="ChEBI" id="CHEBI:229968"/>
    </reaction>
</comment>
<comment type="catalytic activity">
    <reaction evidence="12">
        <text>L-histidyl-L-alpha-amino acid(out) = L-histidyl-L-alpha-amino acid(in)</text>
        <dbReference type="Rhea" id="RHEA:79379"/>
        <dbReference type="ChEBI" id="CHEBI:229964"/>
    </reaction>
</comment>
<evidence type="ECO:0000313" key="21">
    <source>
        <dbReference type="EMBL" id="ETW76869.1"/>
    </source>
</evidence>
<dbReference type="PANTHER" id="PTHR23512">
    <property type="entry name" value="MAJOR FACILITATOR SUPERFAMILY DOMAIN-CONTAINING PROTEIN 1"/>
    <property type="match status" value="1"/>
</dbReference>
<dbReference type="GeneID" id="20666146"/>
<dbReference type="eggNOG" id="KOG4686">
    <property type="taxonomic scope" value="Eukaryota"/>
</dbReference>
<feature type="transmembrane region" description="Helical" evidence="20">
    <location>
        <begin position="352"/>
        <end position="371"/>
    </location>
</feature>
<protein>
    <recommendedName>
        <fullName evidence="15">Lysosomal dipeptide transporter MFSD1</fullName>
    </recommendedName>
    <alternativeName>
        <fullName evidence="16">Major facilitator superfamily domain-containing protein 1</fullName>
    </alternativeName>
</protein>
<dbReference type="GO" id="GO:0022857">
    <property type="term" value="F:transmembrane transporter activity"/>
    <property type="evidence" value="ECO:0007669"/>
    <property type="project" value="InterPro"/>
</dbReference>
<comment type="subunit">
    <text evidence="18">Homodimer. Interacts with lysosomal protein GLMP (via lumenal domain); the interaction starts while both proteins are still in the endoplasmic reticulum and is required for stabilization of MFSD1 in lysosomes but has no direct effect on its targeting to lysosomes or transporter activity.</text>
</comment>
<feature type="transmembrane region" description="Helical" evidence="20">
    <location>
        <begin position="227"/>
        <end position="247"/>
    </location>
</feature>
<dbReference type="KEGG" id="hir:HETIRDRAFT_106254"/>
<evidence type="ECO:0000256" key="17">
    <source>
        <dbReference type="ARBA" id="ARBA00045709"/>
    </source>
</evidence>
<accession>W4JTU2</accession>
<evidence type="ECO:0000256" key="8">
    <source>
        <dbReference type="ARBA" id="ARBA00044898"/>
    </source>
</evidence>
<comment type="catalytic activity">
    <reaction evidence="2">
        <text>L-lysyl-L-alanine(out) = L-lysyl-L-alanine(in)</text>
        <dbReference type="Rhea" id="RHEA:79399"/>
        <dbReference type="ChEBI" id="CHEBI:229954"/>
    </reaction>
</comment>
<comment type="catalytic activity">
    <reaction evidence="14">
        <text>L-lysyl-glycine(out) = L-lysyl-glycine(in)</text>
        <dbReference type="Rhea" id="RHEA:79407"/>
        <dbReference type="ChEBI" id="CHEBI:191202"/>
    </reaction>
</comment>
<evidence type="ECO:0000256" key="19">
    <source>
        <dbReference type="SAM" id="MobiDB-lite"/>
    </source>
</evidence>
<organism evidence="21 22">
    <name type="scientific">Heterobasidion irregulare (strain TC 32-1)</name>
    <dbReference type="NCBI Taxonomy" id="747525"/>
    <lineage>
        <taxon>Eukaryota</taxon>
        <taxon>Fungi</taxon>
        <taxon>Dikarya</taxon>
        <taxon>Basidiomycota</taxon>
        <taxon>Agaricomycotina</taxon>
        <taxon>Agaricomycetes</taxon>
        <taxon>Russulales</taxon>
        <taxon>Bondarzewiaceae</taxon>
        <taxon>Heterobasidion</taxon>
        <taxon>Heterobasidion annosum species complex</taxon>
    </lineage>
</organism>
<evidence type="ECO:0000256" key="1">
    <source>
        <dbReference type="ARBA" id="ARBA00004141"/>
    </source>
</evidence>